<evidence type="ECO:0000256" key="3">
    <source>
        <dbReference type="ARBA" id="ARBA00022723"/>
    </source>
</evidence>
<gene>
    <name evidence="7" type="ORF">BI308_13860</name>
</gene>
<evidence type="ECO:0000313" key="7">
    <source>
        <dbReference type="EMBL" id="OJJ24961.1"/>
    </source>
</evidence>
<evidence type="ECO:0000313" key="8">
    <source>
        <dbReference type="Proteomes" id="UP000183940"/>
    </source>
</evidence>
<evidence type="ECO:0000256" key="6">
    <source>
        <dbReference type="SAM" id="SignalP"/>
    </source>
</evidence>
<reference evidence="7" key="1">
    <citation type="submission" date="2016-10" db="EMBL/GenBank/DDBJ databases">
        <title>CRISPR-Cas defence system in Roseofilum reptotaenium: evidence of a bacteriophage-cyanobacterium arms race in the coral black band disease.</title>
        <authorList>
            <person name="Buerger P."/>
            <person name="Wood-Charlson E.M."/>
            <person name="Weynberg K.D."/>
            <person name="Willis B."/>
            <person name="Van Oppen M.J."/>
        </authorList>
    </citation>
    <scope>NUCLEOTIDE SEQUENCE [LARGE SCALE GENOMIC DNA]</scope>
    <source>
        <strain evidence="7">AO1-A</strain>
    </source>
</reference>
<dbReference type="PIRSF" id="PIRSF004846">
    <property type="entry name" value="ModA"/>
    <property type="match status" value="1"/>
</dbReference>
<keyword evidence="3 5" id="KW-0479">Metal-binding</keyword>
<feature type="binding site" evidence="5">
    <location>
        <position position="150"/>
    </location>
    <ligand>
        <name>molybdate</name>
        <dbReference type="ChEBI" id="CHEBI:36264"/>
    </ligand>
</feature>
<dbReference type="GO" id="GO:0030973">
    <property type="term" value="F:molybdate ion binding"/>
    <property type="evidence" value="ECO:0007669"/>
    <property type="project" value="TreeGrafter"/>
</dbReference>
<keyword evidence="2 5" id="KW-0500">Molybdenum</keyword>
<keyword evidence="8" id="KW-1185">Reference proteome</keyword>
<dbReference type="Pfam" id="PF13531">
    <property type="entry name" value="SBP_bac_11"/>
    <property type="match status" value="1"/>
</dbReference>
<dbReference type="GO" id="GO:1901359">
    <property type="term" value="F:tungstate binding"/>
    <property type="evidence" value="ECO:0007669"/>
    <property type="project" value="UniProtKB-ARBA"/>
</dbReference>
<dbReference type="PANTHER" id="PTHR30632:SF0">
    <property type="entry name" value="SULFATE-BINDING PROTEIN"/>
    <property type="match status" value="1"/>
</dbReference>
<name>A0A1L9QQJ1_9CYAN</name>
<dbReference type="FunFam" id="3.40.190.10:FF:000035">
    <property type="entry name" value="Molybdate ABC transporter substrate-binding protein"/>
    <property type="match status" value="1"/>
</dbReference>
<feature type="binding site" evidence="5">
    <location>
        <position position="41"/>
    </location>
    <ligand>
        <name>molybdate</name>
        <dbReference type="ChEBI" id="CHEBI:36264"/>
    </ligand>
</feature>
<dbReference type="PANTHER" id="PTHR30632">
    <property type="entry name" value="MOLYBDATE-BINDING PERIPLASMIC PROTEIN"/>
    <property type="match status" value="1"/>
</dbReference>
<dbReference type="GO" id="GO:0015689">
    <property type="term" value="P:molybdate ion transport"/>
    <property type="evidence" value="ECO:0007669"/>
    <property type="project" value="InterPro"/>
</dbReference>
<dbReference type="Gene3D" id="3.40.190.10">
    <property type="entry name" value="Periplasmic binding protein-like II"/>
    <property type="match status" value="2"/>
</dbReference>
<feature type="signal peptide" evidence="6">
    <location>
        <begin position="1"/>
        <end position="23"/>
    </location>
</feature>
<dbReference type="NCBIfam" id="TIGR01256">
    <property type="entry name" value="modA"/>
    <property type="match status" value="1"/>
</dbReference>
<dbReference type="InterPro" id="IPR005950">
    <property type="entry name" value="ModA"/>
</dbReference>
<evidence type="ECO:0000256" key="2">
    <source>
        <dbReference type="ARBA" id="ARBA00022505"/>
    </source>
</evidence>
<evidence type="ECO:0000256" key="1">
    <source>
        <dbReference type="ARBA" id="ARBA00009175"/>
    </source>
</evidence>
<dbReference type="InterPro" id="IPR041879">
    <property type="entry name" value="YvgL-like_PBP2"/>
</dbReference>
<comment type="similarity">
    <text evidence="1">Belongs to the bacterial solute-binding protein ModA family.</text>
</comment>
<dbReference type="CDD" id="cd13537">
    <property type="entry name" value="PBP2_YvgL_like"/>
    <property type="match status" value="1"/>
</dbReference>
<dbReference type="STRING" id="1925591.BI308_13860"/>
<keyword evidence="4 6" id="KW-0732">Signal</keyword>
<sequence length="260" mass="28872">MKKRGFFYFITALTLTICISCSSGTPETSTQTQLTVSVAASLQNVMRPIAQAYQQQASDTLIAYNFASSGTLQQQIEQGAPVDVFISASPQQMDALERKNLLQPKTRKNLLKNQVVLVTPKREKTIKVFADLTQEHIAKIALGNPETVPAGQYGKEVLTQLKLYELLRPKFVLAKDARQVLFYVESGNVDAGIVYQTDAMLSDKITIVATAPETDHSPILYPVAILQQTESPEPAQHFIDFLWTEPAQSIFQDYGFQLAQ</sequence>
<dbReference type="GO" id="GO:0046872">
    <property type="term" value="F:metal ion binding"/>
    <property type="evidence" value="ECO:0007669"/>
    <property type="project" value="UniProtKB-KW"/>
</dbReference>
<dbReference type="Proteomes" id="UP000183940">
    <property type="component" value="Unassembled WGS sequence"/>
</dbReference>
<dbReference type="AlphaFoldDB" id="A0A1L9QQJ1"/>
<proteinExistence type="inferred from homology"/>
<accession>A0A1L9QQJ1</accession>
<evidence type="ECO:0000256" key="4">
    <source>
        <dbReference type="ARBA" id="ARBA00022729"/>
    </source>
</evidence>
<feature type="binding site" evidence="5">
    <location>
        <position position="69"/>
    </location>
    <ligand>
        <name>molybdate</name>
        <dbReference type="ChEBI" id="CHEBI:36264"/>
    </ligand>
</feature>
<dbReference type="InterPro" id="IPR050682">
    <property type="entry name" value="ModA/WtpA"/>
</dbReference>
<organism evidence="7 8">
    <name type="scientific">Roseofilum reptotaenium AO1-A</name>
    <dbReference type="NCBI Taxonomy" id="1925591"/>
    <lineage>
        <taxon>Bacteria</taxon>
        <taxon>Bacillati</taxon>
        <taxon>Cyanobacteriota</taxon>
        <taxon>Cyanophyceae</taxon>
        <taxon>Desertifilales</taxon>
        <taxon>Desertifilaceae</taxon>
        <taxon>Roseofilum</taxon>
    </lineage>
</organism>
<protein>
    <submittedName>
        <fullName evidence="7">Molybdate ABC transporter substrate-binding protein</fullName>
    </submittedName>
</protein>
<feature type="binding site" evidence="5">
    <location>
        <position position="195"/>
    </location>
    <ligand>
        <name>molybdate</name>
        <dbReference type="ChEBI" id="CHEBI:36264"/>
    </ligand>
</feature>
<feature type="chain" id="PRO_5013064054" evidence="6">
    <location>
        <begin position="24"/>
        <end position="260"/>
    </location>
</feature>
<comment type="caution">
    <text evidence="7">The sequence shown here is derived from an EMBL/GenBank/DDBJ whole genome shotgun (WGS) entry which is preliminary data.</text>
</comment>
<dbReference type="EMBL" id="MLAW01000023">
    <property type="protein sequence ID" value="OJJ24961.1"/>
    <property type="molecule type" value="Genomic_DNA"/>
</dbReference>
<evidence type="ECO:0000256" key="5">
    <source>
        <dbReference type="PIRSR" id="PIRSR004846-1"/>
    </source>
</evidence>
<dbReference type="SUPFAM" id="SSF53850">
    <property type="entry name" value="Periplasmic binding protein-like II"/>
    <property type="match status" value="1"/>
</dbReference>